<gene>
    <name evidence="2" type="ORF">MKP09_11215</name>
</gene>
<keyword evidence="1" id="KW-0812">Transmembrane</keyword>
<protein>
    <recommendedName>
        <fullName evidence="4">Methyltransferase</fullName>
    </recommendedName>
</protein>
<name>A0ABS9SJ91_9BACT</name>
<sequence>MEVVRKPLQGTFNILRFNWHFYVFALALIICILLTAIIIPSILLYCLTIAGLIILSLTTSLITSWFIYDYSNLYTLPWLNQFQKNATDLIINIHAGFDETSHIIETKVPHCDFYIFDFYNPAKHTELSIKRARAAYPPHPDTQAINTTKIPLKNHSVDKIFILFQHMK</sequence>
<feature type="transmembrane region" description="Helical" evidence="1">
    <location>
        <begin position="21"/>
        <end position="43"/>
    </location>
</feature>
<dbReference type="EMBL" id="JAKWBL010000002">
    <property type="protein sequence ID" value="MCH5598438.1"/>
    <property type="molecule type" value="Genomic_DNA"/>
</dbReference>
<keyword evidence="1" id="KW-0472">Membrane</keyword>
<organism evidence="2 3">
    <name type="scientific">Niabella ginsengisoli</name>
    <dbReference type="NCBI Taxonomy" id="522298"/>
    <lineage>
        <taxon>Bacteria</taxon>
        <taxon>Pseudomonadati</taxon>
        <taxon>Bacteroidota</taxon>
        <taxon>Chitinophagia</taxon>
        <taxon>Chitinophagales</taxon>
        <taxon>Chitinophagaceae</taxon>
        <taxon>Niabella</taxon>
    </lineage>
</organism>
<dbReference type="Proteomes" id="UP001202248">
    <property type="component" value="Unassembled WGS sequence"/>
</dbReference>
<feature type="transmembrane region" description="Helical" evidence="1">
    <location>
        <begin position="49"/>
        <end position="68"/>
    </location>
</feature>
<reference evidence="2 3" key="1">
    <citation type="submission" date="2022-02" db="EMBL/GenBank/DDBJ databases">
        <authorList>
            <person name="Min J."/>
        </authorList>
    </citation>
    <scope>NUCLEOTIDE SEQUENCE [LARGE SCALE GENOMIC DNA]</scope>
    <source>
        <strain evidence="2 3">GR10-1</strain>
    </source>
</reference>
<comment type="caution">
    <text evidence="2">The sequence shown here is derived from an EMBL/GenBank/DDBJ whole genome shotgun (WGS) entry which is preliminary data.</text>
</comment>
<evidence type="ECO:0000256" key="1">
    <source>
        <dbReference type="SAM" id="Phobius"/>
    </source>
</evidence>
<evidence type="ECO:0008006" key="4">
    <source>
        <dbReference type="Google" id="ProtNLM"/>
    </source>
</evidence>
<evidence type="ECO:0000313" key="3">
    <source>
        <dbReference type="Proteomes" id="UP001202248"/>
    </source>
</evidence>
<dbReference type="RefSeq" id="WP_240829893.1">
    <property type="nucleotide sequence ID" value="NZ_JAKWBL010000002.1"/>
</dbReference>
<keyword evidence="3" id="KW-1185">Reference proteome</keyword>
<proteinExistence type="predicted"/>
<evidence type="ECO:0000313" key="2">
    <source>
        <dbReference type="EMBL" id="MCH5598438.1"/>
    </source>
</evidence>
<keyword evidence="1" id="KW-1133">Transmembrane helix</keyword>
<accession>A0ABS9SJ91</accession>